<sequence length="210" mass="23420">MESKGGKKKSSSLYSTKLPLVTPLKTFDLTEESRNSDQLLTPTTLQKQSFTSSLQAKMELPVSAIGSLEVSFFLGAQPAPHRHFSEEVAVLEAAILQAWCRQQCICDGQCDKQQNWHVYSASAEFADVNNHFANSTSHLRMDLAMQVLKQWGYDFRNAADCKADREGLVLSDLAEFSVALHCDTPGKELHTESGLTHYRHVSEKGLLKCR</sequence>
<keyword evidence="4" id="KW-0745">Spermidine biosynthesis</keyword>
<reference evidence="6 7" key="1">
    <citation type="journal article" date="2021" name="BMC Genomics">
        <title>Datura genome reveals duplications of psychoactive alkaloid biosynthetic genes and high mutation rate following tissue culture.</title>
        <authorList>
            <person name="Rajewski A."/>
            <person name="Carter-House D."/>
            <person name="Stajich J."/>
            <person name="Litt A."/>
        </authorList>
    </citation>
    <scope>NUCLEOTIDE SEQUENCE [LARGE SCALE GENOMIC DNA]</scope>
    <source>
        <strain evidence="6">AR-01</strain>
    </source>
</reference>
<protein>
    <submittedName>
        <fullName evidence="6">Uncharacterized protein</fullName>
    </submittedName>
</protein>
<keyword evidence="7" id="KW-1185">Reference proteome</keyword>
<evidence type="ECO:0000256" key="5">
    <source>
        <dbReference type="ARBA" id="ARBA00023115"/>
    </source>
</evidence>
<name>A0ABS8SZW6_DATST</name>
<evidence type="ECO:0000313" key="7">
    <source>
        <dbReference type="Proteomes" id="UP000823775"/>
    </source>
</evidence>
<evidence type="ECO:0000256" key="2">
    <source>
        <dbReference type="ARBA" id="ARBA00008466"/>
    </source>
</evidence>
<keyword evidence="3" id="KW-0068">Autocatalytic cleavage</keyword>
<comment type="similarity">
    <text evidence="2">Belongs to the eukaryotic AdoMetDC family.</text>
</comment>
<organism evidence="6 7">
    <name type="scientific">Datura stramonium</name>
    <name type="common">Jimsonweed</name>
    <name type="synonym">Common thornapple</name>
    <dbReference type="NCBI Taxonomy" id="4076"/>
    <lineage>
        <taxon>Eukaryota</taxon>
        <taxon>Viridiplantae</taxon>
        <taxon>Streptophyta</taxon>
        <taxon>Embryophyta</taxon>
        <taxon>Tracheophyta</taxon>
        <taxon>Spermatophyta</taxon>
        <taxon>Magnoliopsida</taxon>
        <taxon>eudicotyledons</taxon>
        <taxon>Gunneridae</taxon>
        <taxon>Pentapetalae</taxon>
        <taxon>asterids</taxon>
        <taxon>lamiids</taxon>
        <taxon>Solanales</taxon>
        <taxon>Solanaceae</taxon>
        <taxon>Solanoideae</taxon>
        <taxon>Datureae</taxon>
        <taxon>Datura</taxon>
    </lineage>
</organism>
<accession>A0ABS8SZW6</accession>
<comment type="caution">
    <text evidence="6">The sequence shown here is derived from an EMBL/GenBank/DDBJ whole genome shotgun (WGS) entry which is preliminary data.</text>
</comment>
<evidence type="ECO:0000313" key="6">
    <source>
        <dbReference type="EMBL" id="MCD7463847.1"/>
    </source>
</evidence>
<dbReference type="Proteomes" id="UP000823775">
    <property type="component" value="Unassembled WGS sequence"/>
</dbReference>
<gene>
    <name evidence="6" type="ORF">HAX54_051555</name>
</gene>
<keyword evidence="5" id="KW-0620">Polyamine biosynthesis</keyword>
<dbReference type="Gene3D" id="3.60.90.10">
    <property type="entry name" value="S-adenosylmethionine decarboxylase"/>
    <property type="match status" value="1"/>
</dbReference>
<evidence type="ECO:0000256" key="4">
    <source>
        <dbReference type="ARBA" id="ARBA00023066"/>
    </source>
</evidence>
<dbReference type="Pfam" id="PF01536">
    <property type="entry name" value="SAM_decarbox"/>
    <property type="match status" value="1"/>
</dbReference>
<dbReference type="SUPFAM" id="SSF56276">
    <property type="entry name" value="S-adenosylmethionine decarboxylase"/>
    <property type="match status" value="1"/>
</dbReference>
<evidence type="ECO:0000256" key="1">
    <source>
        <dbReference type="ARBA" id="ARBA00004911"/>
    </source>
</evidence>
<dbReference type="InterPro" id="IPR048283">
    <property type="entry name" value="AdoMetDC-like"/>
</dbReference>
<dbReference type="InterPro" id="IPR016067">
    <property type="entry name" value="S-AdoMet_deCO2ase_core"/>
</dbReference>
<proteinExistence type="inferred from homology"/>
<dbReference type="EMBL" id="JACEIK010000920">
    <property type="protein sequence ID" value="MCD7463847.1"/>
    <property type="molecule type" value="Genomic_DNA"/>
</dbReference>
<comment type="pathway">
    <text evidence="1">Amine and polyamine biosynthesis; S-adenosylmethioninamine biosynthesis; S-adenosylmethioninamine from S-adenosyl-L-methionine: step 1/1.</text>
</comment>
<evidence type="ECO:0000256" key="3">
    <source>
        <dbReference type="ARBA" id="ARBA00022813"/>
    </source>
</evidence>